<organism evidence="1">
    <name type="scientific">Manihot esculenta</name>
    <name type="common">Cassava</name>
    <name type="synonym">Jatropha manihot</name>
    <dbReference type="NCBI Taxonomy" id="3983"/>
    <lineage>
        <taxon>Eukaryota</taxon>
        <taxon>Viridiplantae</taxon>
        <taxon>Streptophyta</taxon>
        <taxon>Embryophyta</taxon>
        <taxon>Tracheophyta</taxon>
        <taxon>Spermatophyta</taxon>
        <taxon>Magnoliopsida</taxon>
        <taxon>eudicotyledons</taxon>
        <taxon>Gunneridae</taxon>
        <taxon>Pentapetalae</taxon>
        <taxon>rosids</taxon>
        <taxon>fabids</taxon>
        <taxon>Malpighiales</taxon>
        <taxon>Euphorbiaceae</taxon>
        <taxon>Crotonoideae</taxon>
        <taxon>Manihoteae</taxon>
        <taxon>Manihot</taxon>
    </lineage>
</organism>
<reference evidence="1" key="1">
    <citation type="submission" date="2016-02" db="EMBL/GenBank/DDBJ databases">
        <title>WGS assembly of Manihot esculenta.</title>
        <authorList>
            <person name="Bredeson J.V."/>
            <person name="Prochnik S.E."/>
            <person name="Lyons J.B."/>
            <person name="Schmutz J."/>
            <person name="Grimwood J."/>
            <person name="Vrebalov J."/>
            <person name="Bart R.S."/>
            <person name="Amuge T."/>
            <person name="Ferguson M.E."/>
            <person name="Green R."/>
            <person name="Putnam N."/>
            <person name="Stites J."/>
            <person name="Rounsley S."/>
            <person name="Rokhsar D.S."/>
        </authorList>
    </citation>
    <scope>NUCLEOTIDE SEQUENCE [LARGE SCALE GENOMIC DNA]</scope>
    <source>
        <tissue evidence="1">Leaf</tissue>
    </source>
</reference>
<dbReference type="EMBL" id="CM004394">
    <property type="protein sequence ID" value="OAY43308.1"/>
    <property type="molecule type" value="Genomic_DNA"/>
</dbReference>
<gene>
    <name evidence="1" type="ORF">MANES_08G059200</name>
</gene>
<evidence type="ECO:0000313" key="1">
    <source>
        <dbReference type="EMBL" id="OAY43308.1"/>
    </source>
</evidence>
<accession>A0A2C9VDS5</accession>
<proteinExistence type="predicted"/>
<dbReference type="AlphaFoldDB" id="A0A2C9VDS5"/>
<protein>
    <submittedName>
        <fullName evidence="1">Uncharacterized protein</fullName>
    </submittedName>
</protein>
<sequence>MVMYKHASSLVINLQKSGIFFRYNCTTLNKDYVASVLSGHNSLDHGIYLGLPLLLGEGKKCIFSFLKDSLWK</sequence>
<name>A0A2C9VDS5_MANES</name>